<proteinExistence type="predicted"/>
<evidence type="ECO:0000313" key="2">
    <source>
        <dbReference type="Proteomes" id="UP001295794"/>
    </source>
</evidence>
<comment type="caution">
    <text evidence="1">The sequence shown here is derived from an EMBL/GenBank/DDBJ whole genome shotgun (WGS) entry which is preliminary data.</text>
</comment>
<reference evidence="1" key="1">
    <citation type="submission" date="2023-11" db="EMBL/GenBank/DDBJ databases">
        <authorList>
            <person name="De Vega J J."/>
            <person name="De Vega J J."/>
        </authorList>
    </citation>
    <scope>NUCLEOTIDE SEQUENCE</scope>
</reference>
<organism evidence="1 2">
    <name type="scientific">Mycena citricolor</name>
    <dbReference type="NCBI Taxonomy" id="2018698"/>
    <lineage>
        <taxon>Eukaryota</taxon>
        <taxon>Fungi</taxon>
        <taxon>Dikarya</taxon>
        <taxon>Basidiomycota</taxon>
        <taxon>Agaricomycotina</taxon>
        <taxon>Agaricomycetes</taxon>
        <taxon>Agaricomycetidae</taxon>
        <taxon>Agaricales</taxon>
        <taxon>Marasmiineae</taxon>
        <taxon>Mycenaceae</taxon>
        <taxon>Mycena</taxon>
    </lineage>
</organism>
<dbReference type="EMBL" id="CAVNYO010000162">
    <property type="protein sequence ID" value="CAK5270268.1"/>
    <property type="molecule type" value="Genomic_DNA"/>
</dbReference>
<gene>
    <name evidence="1" type="ORF">MYCIT1_LOCUS14538</name>
</gene>
<keyword evidence="2" id="KW-1185">Reference proteome</keyword>
<dbReference type="AlphaFoldDB" id="A0AAD2H6D3"/>
<feature type="non-terminal residue" evidence="1">
    <location>
        <position position="94"/>
    </location>
</feature>
<protein>
    <submittedName>
        <fullName evidence="1">Uncharacterized protein</fullName>
    </submittedName>
</protein>
<sequence>STLISCSSYVVSLLISSQPLLFTSELFPYQRPAQLSAIAAHQPISPMTAEYCTWWDCSSHLSFWIIIRILNAIATWSKHDLISSAMRPPSLVCD</sequence>
<name>A0AAD2H6D3_9AGAR</name>
<evidence type="ECO:0000313" key="1">
    <source>
        <dbReference type="EMBL" id="CAK5270268.1"/>
    </source>
</evidence>
<accession>A0AAD2H6D3</accession>
<dbReference type="Proteomes" id="UP001295794">
    <property type="component" value="Unassembled WGS sequence"/>
</dbReference>